<evidence type="ECO:0000256" key="1">
    <source>
        <dbReference type="ARBA" id="ARBA00000085"/>
    </source>
</evidence>
<name>A0A0L0JJ61_9ACTN</name>
<keyword evidence="9" id="KW-0812">Transmembrane</keyword>
<dbReference type="GO" id="GO:0005524">
    <property type="term" value="F:ATP binding"/>
    <property type="evidence" value="ECO:0007669"/>
    <property type="project" value="UniProtKB-KW"/>
</dbReference>
<evidence type="ECO:0000313" key="13">
    <source>
        <dbReference type="Proteomes" id="UP000037151"/>
    </source>
</evidence>
<evidence type="ECO:0000256" key="5">
    <source>
        <dbReference type="ARBA" id="ARBA00022741"/>
    </source>
</evidence>
<dbReference type="Proteomes" id="UP000037151">
    <property type="component" value="Unassembled WGS sequence"/>
</dbReference>
<keyword evidence="9" id="KW-0472">Membrane</keyword>
<reference evidence="13" key="1">
    <citation type="submission" date="2014-07" db="EMBL/GenBank/DDBJ databases">
        <title>Genome sequencing of plant-pathogenic Streptomyces species.</title>
        <authorList>
            <person name="Harrison J."/>
            <person name="Sapp M."/>
            <person name="Thwaites R."/>
            <person name="Studholme D.J."/>
        </authorList>
    </citation>
    <scope>NUCLEOTIDE SEQUENCE [LARGE SCALE GENOMIC DNA]</scope>
    <source>
        <strain evidence="13">NCPPB 4445</strain>
    </source>
</reference>
<feature type="transmembrane region" description="Helical" evidence="9">
    <location>
        <begin position="109"/>
        <end position="127"/>
    </location>
</feature>
<dbReference type="GO" id="GO:0000155">
    <property type="term" value="F:phosphorelay sensor kinase activity"/>
    <property type="evidence" value="ECO:0007669"/>
    <property type="project" value="InterPro"/>
</dbReference>
<keyword evidence="4" id="KW-0808">Transferase</keyword>
<dbReference type="InterPro" id="IPR050482">
    <property type="entry name" value="Sensor_HK_TwoCompSys"/>
</dbReference>
<keyword evidence="7" id="KW-0067">ATP-binding</keyword>
<dbReference type="PANTHER" id="PTHR24421">
    <property type="entry name" value="NITRATE/NITRITE SENSOR PROTEIN NARX-RELATED"/>
    <property type="match status" value="1"/>
</dbReference>
<keyword evidence="9" id="KW-1133">Transmembrane helix</keyword>
<dbReference type="GO" id="GO:0046983">
    <property type="term" value="F:protein dimerization activity"/>
    <property type="evidence" value="ECO:0007669"/>
    <property type="project" value="InterPro"/>
</dbReference>
<dbReference type="Pfam" id="PF07730">
    <property type="entry name" value="HisKA_3"/>
    <property type="match status" value="1"/>
</dbReference>
<dbReference type="AlphaFoldDB" id="A0A0L0JJ61"/>
<feature type="transmembrane region" description="Helical" evidence="9">
    <location>
        <begin position="133"/>
        <end position="153"/>
    </location>
</feature>
<keyword evidence="6" id="KW-0418">Kinase</keyword>
<organism evidence="12 13">
    <name type="scientific">Streptomyces acidiscabies</name>
    <dbReference type="NCBI Taxonomy" id="42234"/>
    <lineage>
        <taxon>Bacteria</taxon>
        <taxon>Bacillati</taxon>
        <taxon>Actinomycetota</taxon>
        <taxon>Actinomycetes</taxon>
        <taxon>Kitasatosporales</taxon>
        <taxon>Streptomycetaceae</taxon>
        <taxon>Streptomyces</taxon>
    </lineage>
</organism>
<dbReference type="RefSeq" id="WP_050375025.1">
    <property type="nucleotide sequence ID" value="NZ_KQ257834.1"/>
</dbReference>
<protein>
    <recommendedName>
        <fullName evidence="2">histidine kinase</fullName>
        <ecNumber evidence="2">2.7.13.3</ecNumber>
    </recommendedName>
</protein>
<feature type="domain" description="Signal transduction histidine kinase subgroup 3 dimerisation and phosphoacceptor" evidence="11">
    <location>
        <begin position="182"/>
        <end position="247"/>
    </location>
</feature>
<dbReference type="PATRIC" id="fig|42234.21.peg.8287"/>
<evidence type="ECO:0000256" key="8">
    <source>
        <dbReference type="ARBA" id="ARBA00023012"/>
    </source>
</evidence>
<evidence type="ECO:0000256" key="9">
    <source>
        <dbReference type="SAM" id="Phobius"/>
    </source>
</evidence>
<dbReference type="PANTHER" id="PTHR24421:SF10">
    <property type="entry name" value="NITRATE_NITRITE SENSOR PROTEIN NARQ"/>
    <property type="match status" value="1"/>
</dbReference>
<keyword evidence="3" id="KW-0597">Phosphoprotein</keyword>
<comment type="catalytic activity">
    <reaction evidence="1">
        <text>ATP + protein L-histidine = ADP + protein N-phospho-L-histidine.</text>
        <dbReference type="EC" id="2.7.13.3"/>
    </reaction>
</comment>
<dbReference type="OrthoDB" id="227596at2"/>
<evidence type="ECO:0000256" key="7">
    <source>
        <dbReference type="ARBA" id="ARBA00022840"/>
    </source>
</evidence>
<keyword evidence="5" id="KW-0547">Nucleotide-binding</keyword>
<dbReference type="EMBL" id="JPPY01000218">
    <property type="protein sequence ID" value="KND25721.1"/>
    <property type="molecule type" value="Genomic_DNA"/>
</dbReference>
<evidence type="ECO:0000259" key="11">
    <source>
        <dbReference type="Pfam" id="PF07730"/>
    </source>
</evidence>
<dbReference type="CDD" id="cd16917">
    <property type="entry name" value="HATPase_UhpB-NarQ-NarX-like"/>
    <property type="match status" value="1"/>
</dbReference>
<dbReference type="InterPro" id="IPR011712">
    <property type="entry name" value="Sig_transdc_His_kin_sub3_dim/P"/>
</dbReference>
<dbReference type="Pfam" id="PF02518">
    <property type="entry name" value="HATPase_c"/>
    <property type="match status" value="1"/>
</dbReference>
<evidence type="ECO:0000256" key="3">
    <source>
        <dbReference type="ARBA" id="ARBA00022553"/>
    </source>
</evidence>
<evidence type="ECO:0000256" key="2">
    <source>
        <dbReference type="ARBA" id="ARBA00012438"/>
    </source>
</evidence>
<dbReference type="SUPFAM" id="SSF55874">
    <property type="entry name" value="ATPase domain of HSP90 chaperone/DNA topoisomerase II/histidine kinase"/>
    <property type="match status" value="1"/>
</dbReference>
<dbReference type="Gene3D" id="3.30.565.10">
    <property type="entry name" value="Histidine kinase-like ATPase, C-terminal domain"/>
    <property type="match status" value="1"/>
</dbReference>
<sequence>MNTPRRPHAPTADVWLMALAIASGVTGAVLSAGWRFGEGHLLSAAILATVGGVVLPWRHQRPLAVVTLTTLCAMGQGLLGMLVTPFLAAPLTVALYSVGTREDARTRRIAAQISGLGMMAAGIALTLRNHEFFLTVVNPVAWALLPAAFGSYVQVRRALAASRAEQAVRAREEEAHRRVIEERMRIARELHDVVAHHLALANAQASTAAHLKRSNPEQAFAILDQLSGTTASALRELKATVSVLRQTSDDENLAPAPGLARLPELTASCAAAGVTVSVVVDGIARDLSPAVDLTAYRIAQEALTNVTKHAAVPEAEVRLAYTDRYLTLTVRNAPGAVRPRGGDGYGLTGMRERALSVGGTFHAGRRPDGGFEAACTLPLHHRDPDEGDGP</sequence>
<evidence type="ECO:0000256" key="4">
    <source>
        <dbReference type="ARBA" id="ARBA00022679"/>
    </source>
</evidence>
<gene>
    <name evidence="12" type="ORF">IQ63_40265</name>
</gene>
<dbReference type="EC" id="2.7.13.3" evidence="2"/>
<dbReference type="InterPro" id="IPR003594">
    <property type="entry name" value="HATPase_dom"/>
</dbReference>
<keyword evidence="8" id="KW-0902">Two-component regulatory system</keyword>
<comment type="caution">
    <text evidence="12">The sequence shown here is derived from an EMBL/GenBank/DDBJ whole genome shotgun (WGS) entry which is preliminary data.</text>
</comment>
<accession>A0A0L0JJ61</accession>
<dbReference type="Gene3D" id="1.20.5.1930">
    <property type="match status" value="1"/>
</dbReference>
<feature type="domain" description="Histidine kinase/HSP90-like ATPase" evidence="10">
    <location>
        <begin position="294"/>
        <end position="380"/>
    </location>
</feature>
<evidence type="ECO:0000259" key="10">
    <source>
        <dbReference type="Pfam" id="PF02518"/>
    </source>
</evidence>
<feature type="transmembrane region" description="Helical" evidence="9">
    <location>
        <begin position="41"/>
        <end position="58"/>
    </location>
</feature>
<feature type="transmembrane region" description="Helical" evidence="9">
    <location>
        <begin position="14"/>
        <end position="34"/>
    </location>
</feature>
<feature type="transmembrane region" description="Helical" evidence="9">
    <location>
        <begin position="78"/>
        <end position="97"/>
    </location>
</feature>
<proteinExistence type="predicted"/>
<dbReference type="InterPro" id="IPR036890">
    <property type="entry name" value="HATPase_C_sf"/>
</dbReference>
<evidence type="ECO:0000313" key="12">
    <source>
        <dbReference type="EMBL" id="KND25721.1"/>
    </source>
</evidence>
<dbReference type="GO" id="GO:0016020">
    <property type="term" value="C:membrane"/>
    <property type="evidence" value="ECO:0007669"/>
    <property type="project" value="InterPro"/>
</dbReference>
<evidence type="ECO:0000256" key="6">
    <source>
        <dbReference type="ARBA" id="ARBA00022777"/>
    </source>
</evidence>